<dbReference type="RefSeq" id="WP_106394453.1">
    <property type="nucleotide sequence ID" value="NZ_PVNK01000229.1"/>
</dbReference>
<feature type="transmembrane region" description="Helical" evidence="1">
    <location>
        <begin position="14"/>
        <end position="31"/>
    </location>
</feature>
<evidence type="ECO:0000313" key="4">
    <source>
        <dbReference type="Proteomes" id="UP000237968"/>
    </source>
</evidence>
<accession>A0A2S9XGA0</accession>
<comment type="caution">
    <text evidence="3">The sequence shown here is derived from an EMBL/GenBank/DDBJ whole genome shotgun (WGS) entry which is preliminary data.</text>
</comment>
<feature type="domain" description="DUF2061" evidence="2">
    <location>
        <begin position="11"/>
        <end position="60"/>
    </location>
</feature>
<name>A0A2S9XGA0_9BACT</name>
<gene>
    <name evidence="3" type="ORF">ENSA5_52240</name>
</gene>
<sequence length="84" mass="8943">METDTHSRSFAKALSWRVIALVITTGVSYVLSDSVAVAVSIGLVDSLIKIVAYYAHERAWVNVRFGRAPAPAQVQSAAATPRGA</sequence>
<dbReference type="EMBL" id="PVNK01000229">
    <property type="protein sequence ID" value="PRP91882.1"/>
    <property type="molecule type" value="Genomic_DNA"/>
</dbReference>
<dbReference type="OrthoDB" id="197461at2"/>
<dbReference type="Proteomes" id="UP000237968">
    <property type="component" value="Unassembled WGS sequence"/>
</dbReference>
<protein>
    <recommendedName>
        <fullName evidence="2">DUF2061 domain-containing protein</fullName>
    </recommendedName>
</protein>
<keyword evidence="1" id="KW-0812">Transmembrane</keyword>
<organism evidence="3 4">
    <name type="scientific">Enhygromyxa salina</name>
    <dbReference type="NCBI Taxonomy" id="215803"/>
    <lineage>
        <taxon>Bacteria</taxon>
        <taxon>Pseudomonadati</taxon>
        <taxon>Myxococcota</taxon>
        <taxon>Polyangia</taxon>
        <taxon>Nannocystales</taxon>
        <taxon>Nannocystaceae</taxon>
        <taxon>Enhygromyxa</taxon>
    </lineage>
</organism>
<dbReference type="AlphaFoldDB" id="A0A2S9XGA0"/>
<keyword evidence="4" id="KW-1185">Reference proteome</keyword>
<dbReference type="InterPro" id="IPR018638">
    <property type="entry name" value="DUF2061_membrane"/>
</dbReference>
<keyword evidence="1" id="KW-1133">Transmembrane helix</keyword>
<evidence type="ECO:0000313" key="3">
    <source>
        <dbReference type="EMBL" id="PRP91882.1"/>
    </source>
</evidence>
<keyword evidence="1" id="KW-0472">Membrane</keyword>
<proteinExistence type="predicted"/>
<feature type="transmembrane region" description="Helical" evidence="1">
    <location>
        <begin position="37"/>
        <end position="55"/>
    </location>
</feature>
<evidence type="ECO:0000256" key="1">
    <source>
        <dbReference type="SAM" id="Phobius"/>
    </source>
</evidence>
<reference evidence="3 4" key="1">
    <citation type="submission" date="2018-03" db="EMBL/GenBank/DDBJ databases">
        <title>Draft Genome Sequences of the Obligatory Marine Myxobacteria Enhygromyxa salina SWB005.</title>
        <authorList>
            <person name="Poehlein A."/>
            <person name="Moghaddam J.A."/>
            <person name="Harms H."/>
            <person name="Alanjari M."/>
            <person name="Koenig G.M."/>
            <person name="Daniel R."/>
            <person name="Schaeberle T.F."/>
        </authorList>
    </citation>
    <scope>NUCLEOTIDE SEQUENCE [LARGE SCALE GENOMIC DNA]</scope>
    <source>
        <strain evidence="3 4">SWB005</strain>
    </source>
</reference>
<dbReference type="Pfam" id="PF09834">
    <property type="entry name" value="DUF2061"/>
    <property type="match status" value="1"/>
</dbReference>
<evidence type="ECO:0000259" key="2">
    <source>
        <dbReference type="Pfam" id="PF09834"/>
    </source>
</evidence>